<dbReference type="Proteomes" id="UP000518266">
    <property type="component" value="Unassembled WGS sequence"/>
</dbReference>
<keyword evidence="6" id="KW-0325">Glycoprotein</keyword>
<evidence type="ECO:0000313" key="11">
    <source>
        <dbReference type="Proteomes" id="UP000518266"/>
    </source>
</evidence>
<protein>
    <recommendedName>
        <fullName evidence="7">Tetraspanin-4</fullName>
    </recommendedName>
</protein>
<dbReference type="FunFam" id="1.10.1450.10:FF:000006">
    <property type="entry name" value="Tetraspanin"/>
    <property type="match status" value="1"/>
</dbReference>
<keyword evidence="3 9" id="KW-0812">Transmembrane</keyword>
<reference evidence="10 11" key="1">
    <citation type="submission" date="2020-03" db="EMBL/GenBank/DDBJ databases">
        <title>Dissostichus mawsoni Genome sequencing and assembly.</title>
        <authorList>
            <person name="Park H."/>
        </authorList>
    </citation>
    <scope>NUCLEOTIDE SEQUENCE [LARGE SCALE GENOMIC DNA]</scope>
    <source>
        <strain evidence="10">DM0001</strain>
        <tissue evidence="10">Muscle</tissue>
    </source>
</reference>
<comment type="subcellular location">
    <subcellularLocation>
        <location evidence="1">Membrane</location>
        <topology evidence="1">Multi-pass membrane protein</topology>
    </subcellularLocation>
</comment>
<dbReference type="Pfam" id="PF00335">
    <property type="entry name" value="Tetraspanin"/>
    <property type="match status" value="1"/>
</dbReference>
<evidence type="ECO:0000256" key="9">
    <source>
        <dbReference type="SAM" id="Phobius"/>
    </source>
</evidence>
<name>A0A7J5X7H1_DISMA</name>
<dbReference type="SUPFAM" id="SSF48652">
    <property type="entry name" value="Tetraspanin"/>
    <property type="match status" value="1"/>
</dbReference>
<dbReference type="OrthoDB" id="432835at2759"/>
<feature type="transmembrane region" description="Helical" evidence="9">
    <location>
        <begin position="450"/>
        <end position="475"/>
    </location>
</feature>
<accession>A0A7J5X7H1</accession>
<comment type="caution">
    <text evidence="10">The sequence shown here is derived from an EMBL/GenBank/DDBJ whole genome shotgun (WGS) entry which is preliminary data.</text>
</comment>
<evidence type="ECO:0000256" key="2">
    <source>
        <dbReference type="ARBA" id="ARBA00006840"/>
    </source>
</evidence>
<dbReference type="InterPro" id="IPR008952">
    <property type="entry name" value="Tetraspanin_EC2_sf"/>
</dbReference>
<feature type="transmembrane region" description="Helical" evidence="9">
    <location>
        <begin position="330"/>
        <end position="354"/>
    </location>
</feature>
<dbReference type="Gene3D" id="1.10.1450.10">
    <property type="entry name" value="Tetraspanin"/>
    <property type="match status" value="1"/>
</dbReference>
<evidence type="ECO:0000313" key="10">
    <source>
        <dbReference type="EMBL" id="KAF3832934.1"/>
    </source>
</evidence>
<evidence type="ECO:0000256" key="7">
    <source>
        <dbReference type="ARBA" id="ARBA00072058"/>
    </source>
</evidence>
<dbReference type="PRINTS" id="PR00259">
    <property type="entry name" value="TMFOUR"/>
</dbReference>
<dbReference type="CDD" id="cd03165">
    <property type="entry name" value="NET-5_like_LEL"/>
    <property type="match status" value="1"/>
</dbReference>
<proteinExistence type="inferred from homology"/>
<sequence>MTAPAFRTARFWEQFQRRDGVFEIVRVERRASQLVREVSREKGRGDRKRKRTGACEEKEGGSFRQRVRTTAQTLQSFASLWKQCLSLLPACLSYCFILLSLLCHDPSGHLDLLAHLEKKGEMLTEGGAQRGAQCEVQEENKRELKRSDYKEILKVPSVSIMRRSSTDETPYRRSPSLDSKPDTPPFTSGFHRFSGEFEYKRPPFAFGFHTTKGPETSKGRYAQGKKYVVFYLDLSFIFLLELRRCRMAEGCMMALRYGMVFFNLLFWVIGRMWHTGVGVWLSVTQGNFATLSSSLPSLSAANLLIAVGTIIMVIGCLGCVGAVKESRPVLLTFFILLLLIFFLEILSIMLFFIYQDEIDHYAQRDLKKGLQLFGTEGNVGLTNAWMIVQTDFRCCGVTNHTDWFEVYNASRVPDSCCLEYSDNCGLDNPGTWWTAPCYERVKDWLNENLVALWIFALCTALTQILGLVFSMTMFCQAVKRGTNIDPLLLFLLFLLPRQTLLPLSSL</sequence>
<evidence type="ECO:0000256" key="1">
    <source>
        <dbReference type="ARBA" id="ARBA00004141"/>
    </source>
</evidence>
<organism evidence="10 11">
    <name type="scientific">Dissostichus mawsoni</name>
    <name type="common">Antarctic cod</name>
    <dbReference type="NCBI Taxonomy" id="36200"/>
    <lineage>
        <taxon>Eukaryota</taxon>
        <taxon>Metazoa</taxon>
        <taxon>Chordata</taxon>
        <taxon>Craniata</taxon>
        <taxon>Vertebrata</taxon>
        <taxon>Euteleostomi</taxon>
        <taxon>Actinopterygii</taxon>
        <taxon>Neopterygii</taxon>
        <taxon>Teleostei</taxon>
        <taxon>Neoteleostei</taxon>
        <taxon>Acanthomorphata</taxon>
        <taxon>Eupercaria</taxon>
        <taxon>Perciformes</taxon>
        <taxon>Notothenioidei</taxon>
        <taxon>Nototheniidae</taxon>
        <taxon>Dissostichus</taxon>
    </lineage>
</organism>
<feature type="transmembrane region" description="Helical" evidence="9">
    <location>
        <begin position="254"/>
        <end position="273"/>
    </location>
</feature>
<gene>
    <name evidence="10" type="ORF">F7725_026599</name>
</gene>
<keyword evidence="11" id="KW-1185">Reference proteome</keyword>
<dbReference type="InterPro" id="IPR018499">
    <property type="entry name" value="Tetraspanin/Peripherin"/>
</dbReference>
<evidence type="ECO:0000256" key="6">
    <source>
        <dbReference type="ARBA" id="ARBA00023180"/>
    </source>
</evidence>
<evidence type="ECO:0000256" key="4">
    <source>
        <dbReference type="ARBA" id="ARBA00022989"/>
    </source>
</evidence>
<evidence type="ECO:0000256" key="5">
    <source>
        <dbReference type="ARBA" id="ARBA00023136"/>
    </source>
</evidence>
<keyword evidence="5 9" id="KW-0472">Membrane</keyword>
<dbReference type="EMBL" id="JAAKFY010000027">
    <property type="protein sequence ID" value="KAF3832934.1"/>
    <property type="molecule type" value="Genomic_DNA"/>
</dbReference>
<keyword evidence="4 9" id="KW-1133">Transmembrane helix</keyword>
<feature type="region of interest" description="Disordered" evidence="8">
    <location>
        <begin position="163"/>
        <end position="184"/>
    </location>
</feature>
<comment type="similarity">
    <text evidence="2">Belongs to the tetraspanin (TM4SF) family.</text>
</comment>
<feature type="transmembrane region" description="Helical" evidence="9">
    <location>
        <begin position="300"/>
        <end position="323"/>
    </location>
</feature>
<dbReference type="PANTHER" id="PTHR19282:SF40">
    <property type="entry name" value="TETRASPANIN-4"/>
    <property type="match status" value="1"/>
</dbReference>
<evidence type="ECO:0000256" key="8">
    <source>
        <dbReference type="SAM" id="MobiDB-lite"/>
    </source>
</evidence>
<dbReference type="AlphaFoldDB" id="A0A7J5X7H1"/>
<feature type="region of interest" description="Disordered" evidence="8">
    <location>
        <begin position="38"/>
        <end position="62"/>
    </location>
</feature>
<evidence type="ECO:0000256" key="3">
    <source>
        <dbReference type="ARBA" id="ARBA00022692"/>
    </source>
</evidence>
<dbReference type="GO" id="GO:0005886">
    <property type="term" value="C:plasma membrane"/>
    <property type="evidence" value="ECO:0007669"/>
    <property type="project" value="TreeGrafter"/>
</dbReference>
<dbReference type="PANTHER" id="PTHR19282">
    <property type="entry name" value="TETRASPANIN"/>
    <property type="match status" value="1"/>
</dbReference>